<organism evidence="1 2">
    <name type="scientific">Haloferax volcanii</name>
    <name type="common">Halobacterium volcanii</name>
    <dbReference type="NCBI Taxonomy" id="2246"/>
    <lineage>
        <taxon>Archaea</taxon>
        <taxon>Methanobacteriati</taxon>
        <taxon>Methanobacteriota</taxon>
        <taxon>Stenosarchaea group</taxon>
        <taxon>Halobacteria</taxon>
        <taxon>Halobacteriales</taxon>
        <taxon>Haloferacaceae</taxon>
        <taxon>Haloferax</taxon>
    </lineage>
</organism>
<dbReference type="EMBL" id="VMTR01000349">
    <property type="protein sequence ID" value="TVT86919.1"/>
    <property type="molecule type" value="Genomic_DNA"/>
</dbReference>
<dbReference type="Proteomes" id="UP000320212">
    <property type="component" value="Unassembled WGS sequence"/>
</dbReference>
<reference evidence="1 2" key="1">
    <citation type="submission" date="2019-07" db="EMBL/GenBank/DDBJ databases">
        <title>Draft genome sequence of Haloferax volcanii SS0101, isolated from salt farm in Samut Sakhon, Thailand.</title>
        <authorList>
            <person name="Wanthongcharoen S."/>
            <person name="Yamprayoonswat W."/>
            <person name="Ruangsuj P."/>
            <person name="Thongpramul N."/>
            <person name="Jumpathong W."/>
            <person name="Sittihan S."/>
            <person name="Kanjanavas P."/>
            <person name="Yasawong M."/>
        </authorList>
    </citation>
    <scope>NUCLEOTIDE SEQUENCE [LARGE SCALE GENOMIC DNA]</scope>
    <source>
        <strain evidence="1 2">SS0101</strain>
    </source>
</reference>
<comment type="caution">
    <text evidence="1">The sequence shown here is derived from an EMBL/GenBank/DDBJ whole genome shotgun (WGS) entry which is preliminary data.</text>
</comment>
<evidence type="ECO:0000313" key="1">
    <source>
        <dbReference type="EMBL" id="TVT86919.1"/>
    </source>
</evidence>
<gene>
    <name evidence="1" type="ORF">FQA18_19490</name>
</gene>
<protein>
    <submittedName>
        <fullName evidence="1">Uncharacterized protein</fullName>
    </submittedName>
</protein>
<name>A0A558FN75_HALVO</name>
<accession>A0A558FN75</accession>
<dbReference type="AlphaFoldDB" id="A0A558FN75"/>
<sequence length="148" mass="16363">MNQVSNSSRDIKYLQLSQTADLEAGELQTTVLNAPEGKIWKLIALYLKADSPAGSNSGKHAFFVQPDGLYIPVLEGKSEHMDPVEFKGNEWSKTSTYQIPQDDETNVLNALRTDSSQGIRIQYSNATDVSQTNTRTINAIVEEEDVNA</sequence>
<proteinExistence type="predicted"/>
<evidence type="ECO:0000313" key="2">
    <source>
        <dbReference type="Proteomes" id="UP000320212"/>
    </source>
</evidence>
<dbReference type="RefSeq" id="WP_144859979.1">
    <property type="nucleotide sequence ID" value="NZ_VMTR01000349.1"/>
</dbReference>